<reference evidence="1 2" key="1">
    <citation type="journal article" date="2019" name="Nat. Ecol. Evol.">
        <title>Megaphylogeny resolves global patterns of mushroom evolution.</title>
        <authorList>
            <person name="Varga T."/>
            <person name="Krizsan K."/>
            <person name="Foldi C."/>
            <person name="Dima B."/>
            <person name="Sanchez-Garcia M."/>
            <person name="Sanchez-Ramirez S."/>
            <person name="Szollosi G.J."/>
            <person name="Szarkandi J.G."/>
            <person name="Papp V."/>
            <person name="Albert L."/>
            <person name="Andreopoulos W."/>
            <person name="Angelini C."/>
            <person name="Antonin V."/>
            <person name="Barry K.W."/>
            <person name="Bougher N.L."/>
            <person name="Buchanan P."/>
            <person name="Buyck B."/>
            <person name="Bense V."/>
            <person name="Catcheside P."/>
            <person name="Chovatia M."/>
            <person name="Cooper J."/>
            <person name="Damon W."/>
            <person name="Desjardin D."/>
            <person name="Finy P."/>
            <person name="Geml J."/>
            <person name="Haridas S."/>
            <person name="Hughes K."/>
            <person name="Justo A."/>
            <person name="Karasinski D."/>
            <person name="Kautmanova I."/>
            <person name="Kiss B."/>
            <person name="Kocsube S."/>
            <person name="Kotiranta H."/>
            <person name="LaButti K.M."/>
            <person name="Lechner B.E."/>
            <person name="Liimatainen K."/>
            <person name="Lipzen A."/>
            <person name="Lukacs Z."/>
            <person name="Mihaltcheva S."/>
            <person name="Morgado L.N."/>
            <person name="Niskanen T."/>
            <person name="Noordeloos M.E."/>
            <person name="Ohm R.A."/>
            <person name="Ortiz-Santana B."/>
            <person name="Ovrebo C."/>
            <person name="Racz N."/>
            <person name="Riley R."/>
            <person name="Savchenko A."/>
            <person name="Shiryaev A."/>
            <person name="Soop K."/>
            <person name="Spirin V."/>
            <person name="Szebenyi C."/>
            <person name="Tomsovsky M."/>
            <person name="Tulloss R.E."/>
            <person name="Uehling J."/>
            <person name="Grigoriev I.V."/>
            <person name="Vagvolgyi C."/>
            <person name="Papp T."/>
            <person name="Martin F.M."/>
            <person name="Miettinen O."/>
            <person name="Hibbett D.S."/>
            <person name="Nagy L.G."/>
        </authorList>
    </citation>
    <scope>NUCLEOTIDE SEQUENCE [LARGE SCALE GENOMIC DNA]</scope>
    <source>
        <strain evidence="1 2">CBS 962.96</strain>
    </source>
</reference>
<accession>A0A4S8MEN6</accession>
<protein>
    <submittedName>
        <fullName evidence="1">Uncharacterized protein</fullName>
    </submittedName>
</protein>
<dbReference type="EMBL" id="ML179102">
    <property type="protein sequence ID" value="THV00524.1"/>
    <property type="molecule type" value="Genomic_DNA"/>
</dbReference>
<dbReference type="Proteomes" id="UP000297245">
    <property type="component" value="Unassembled WGS sequence"/>
</dbReference>
<sequence length="666" mass="75778">MQSSFFSHASHFTITGSNITSVGGNQTVNIFNISDTSDLSANELISPGVRGDPIFSEYENIPLGKLKLSKVISRENVDSRQNHYHTVGIMGQEGRLLRFKRNIYRARVKGVDGIVNCSAVKYEGKDADAAWYRDLQHFSRHHFSCDLSHPNIPHLFGLNRATHSLLFDDDLIPIIHLWTKGSPMLRCYLEYCVCVDMHRVSQEFGDDFVSETLYETGGVYVQRQSGIICAAPWHGSDSRSLTSFLHPHAALEDESAGDVPLSLDLYKDRSQVLLWLDDDFHYDFHDLIGSLVYLFGFQQIPVEQVMPLTIGSVIYIPPDKNGQVLHLEESGSPTKVQKVGQFLHGQFSSRQSDSHFWLGTVNRHKGTPLRNGWTRIMSQKNVDFAWLSQAQFVHSQTLKGSLKHYALLDRIKLLLAPKIHPDFNPKIIPQKLCLFVAPVTLTQVSKDNYHWVQEVNWGKNGQLYFWSIDETAKELSKESCDFLRLPSFSGKISCRTWEDHHYEAVHEFQLSSDCDPCSMDYAELHGHPIIELEQSQEAQGSDFGDFIDGKILIDESVDSDKDSNEDLDVWYDAIETAESQNSSLSLDSYHQLEGSRISTRGTEHPNGDETTCDANPWLHGLLSDHNLHFKLGVFSEGFTKFSWNKRKVFSGRDLKFGKWIDDWKKE</sequence>
<dbReference type="OrthoDB" id="3063557at2759"/>
<evidence type="ECO:0000313" key="1">
    <source>
        <dbReference type="EMBL" id="THV00524.1"/>
    </source>
</evidence>
<name>A0A4S8MEN6_DENBC</name>
<evidence type="ECO:0000313" key="2">
    <source>
        <dbReference type="Proteomes" id="UP000297245"/>
    </source>
</evidence>
<keyword evidence="2" id="KW-1185">Reference proteome</keyword>
<proteinExistence type="predicted"/>
<organism evidence="1 2">
    <name type="scientific">Dendrothele bispora (strain CBS 962.96)</name>
    <dbReference type="NCBI Taxonomy" id="1314807"/>
    <lineage>
        <taxon>Eukaryota</taxon>
        <taxon>Fungi</taxon>
        <taxon>Dikarya</taxon>
        <taxon>Basidiomycota</taxon>
        <taxon>Agaricomycotina</taxon>
        <taxon>Agaricomycetes</taxon>
        <taxon>Agaricomycetidae</taxon>
        <taxon>Agaricales</taxon>
        <taxon>Agaricales incertae sedis</taxon>
        <taxon>Dendrothele</taxon>
    </lineage>
</organism>
<gene>
    <name evidence="1" type="ORF">K435DRAFT_794024</name>
</gene>
<dbReference type="AlphaFoldDB" id="A0A4S8MEN6"/>